<feature type="domain" description="MsrB" evidence="8">
    <location>
        <begin position="185"/>
        <end position="308"/>
    </location>
</feature>
<comment type="caution">
    <text evidence="9">The sequence shown here is derived from an EMBL/GenBank/DDBJ whole genome shotgun (WGS) entry which is preliminary data.</text>
</comment>
<evidence type="ECO:0000256" key="3">
    <source>
        <dbReference type="ARBA" id="ARBA00024679"/>
    </source>
</evidence>
<evidence type="ECO:0000256" key="5">
    <source>
        <dbReference type="ARBA" id="ARBA00048488"/>
    </source>
</evidence>
<dbReference type="HAMAP" id="MF_01401">
    <property type="entry name" value="MsrA"/>
    <property type="match status" value="1"/>
</dbReference>
<dbReference type="Pfam" id="PF01625">
    <property type="entry name" value="PMSR"/>
    <property type="match status" value="1"/>
</dbReference>
<comment type="function">
    <text evidence="3 7">Has an important function as a repair enzyme for proteins that have been inactivated by oxidation. Catalyzes the reversible oxidation-reduction of methionine sulfoxide in proteins to methionine.</text>
</comment>
<dbReference type="GO" id="GO:0033744">
    <property type="term" value="F:L-methionine:thioredoxin-disulfide S-oxidoreductase activity"/>
    <property type="evidence" value="ECO:0007669"/>
    <property type="project" value="RHEA"/>
</dbReference>
<evidence type="ECO:0000256" key="2">
    <source>
        <dbReference type="ARBA" id="ARBA00023268"/>
    </source>
</evidence>
<comment type="catalytic activity">
    <reaction evidence="5">
        <text>L-methionyl-[protein] + [thioredoxin]-disulfide + H2O = L-methionyl-(R)-S-oxide-[protein] + [thioredoxin]-dithiol</text>
        <dbReference type="Rhea" id="RHEA:24164"/>
        <dbReference type="Rhea" id="RHEA-COMP:10698"/>
        <dbReference type="Rhea" id="RHEA-COMP:10700"/>
        <dbReference type="Rhea" id="RHEA-COMP:12313"/>
        <dbReference type="Rhea" id="RHEA-COMP:12314"/>
        <dbReference type="ChEBI" id="CHEBI:15377"/>
        <dbReference type="ChEBI" id="CHEBI:16044"/>
        <dbReference type="ChEBI" id="CHEBI:29950"/>
        <dbReference type="ChEBI" id="CHEBI:45764"/>
        <dbReference type="ChEBI" id="CHEBI:50058"/>
        <dbReference type="EC" id="1.8.4.12"/>
    </reaction>
</comment>
<dbReference type="PROSITE" id="PS51790">
    <property type="entry name" value="MSRB"/>
    <property type="match status" value="1"/>
</dbReference>
<dbReference type="GO" id="GO:0008113">
    <property type="term" value="F:peptide-methionine (S)-S-oxide reductase activity"/>
    <property type="evidence" value="ECO:0007669"/>
    <property type="project" value="UniProtKB-UniRule"/>
</dbReference>
<evidence type="ECO:0000256" key="7">
    <source>
        <dbReference type="HAMAP-Rule" id="MF_01401"/>
    </source>
</evidence>
<dbReference type="PANTHER" id="PTHR42799">
    <property type="entry name" value="MITOCHONDRIAL PEPTIDE METHIONINE SULFOXIDE REDUCTASE"/>
    <property type="match status" value="1"/>
</dbReference>
<dbReference type="Gene3D" id="2.170.150.20">
    <property type="entry name" value="Peptide methionine sulfoxide reductase"/>
    <property type="match status" value="1"/>
</dbReference>
<dbReference type="EC" id="1.8.4.11" evidence="7"/>
<protein>
    <recommendedName>
        <fullName evidence="7">Peptide methionine sulfoxide reductase MsrA</fullName>
        <shortName evidence="7">Protein-methionine-S-oxide reductase</shortName>
        <ecNumber evidence="7">1.8.4.11</ecNumber>
    </recommendedName>
    <alternativeName>
        <fullName evidence="7">Peptide-methionine (S)-S-oxide reductase</fullName>
        <shortName evidence="7">Peptide Met(O) reductase</shortName>
    </alternativeName>
</protein>
<organism evidence="9 10">
    <name type="scientific">Paramuribaculum intestinale</name>
    <dbReference type="NCBI Taxonomy" id="2094151"/>
    <lineage>
        <taxon>Bacteria</taxon>
        <taxon>Pseudomonadati</taxon>
        <taxon>Bacteroidota</taxon>
        <taxon>Bacteroidia</taxon>
        <taxon>Bacteroidales</taxon>
        <taxon>Muribaculaceae</taxon>
        <taxon>Paramuribaculum</taxon>
    </lineage>
</organism>
<evidence type="ECO:0000256" key="1">
    <source>
        <dbReference type="ARBA" id="ARBA00023002"/>
    </source>
</evidence>
<keyword evidence="10" id="KW-1185">Reference proteome</keyword>
<comment type="catalytic activity">
    <reaction evidence="4 7">
        <text>L-methionyl-[protein] + [thioredoxin]-disulfide + H2O = L-methionyl-(S)-S-oxide-[protein] + [thioredoxin]-dithiol</text>
        <dbReference type="Rhea" id="RHEA:14217"/>
        <dbReference type="Rhea" id="RHEA-COMP:10698"/>
        <dbReference type="Rhea" id="RHEA-COMP:10700"/>
        <dbReference type="Rhea" id="RHEA-COMP:12313"/>
        <dbReference type="Rhea" id="RHEA-COMP:12315"/>
        <dbReference type="ChEBI" id="CHEBI:15377"/>
        <dbReference type="ChEBI" id="CHEBI:16044"/>
        <dbReference type="ChEBI" id="CHEBI:29950"/>
        <dbReference type="ChEBI" id="CHEBI:44120"/>
        <dbReference type="ChEBI" id="CHEBI:50058"/>
        <dbReference type="EC" id="1.8.4.11"/>
    </reaction>
</comment>
<dbReference type="InterPro" id="IPR050162">
    <property type="entry name" value="MsrA_MetSO_reductase"/>
</dbReference>
<reference evidence="10" key="1">
    <citation type="submission" date="2018-02" db="EMBL/GenBank/DDBJ databases">
        <authorList>
            <person name="Clavel T."/>
            <person name="Strowig T."/>
        </authorList>
    </citation>
    <scope>NUCLEOTIDE SEQUENCE [LARGE SCALE GENOMIC DNA]</scope>
    <source>
        <strain evidence="10">DSM 100764</strain>
    </source>
</reference>
<comment type="similarity">
    <text evidence="7">Belongs to the MsrA Met sulfoxide reductase family.</text>
</comment>
<dbReference type="AlphaFoldDB" id="A0A2V1IVF0"/>
<dbReference type="PANTHER" id="PTHR42799:SF2">
    <property type="entry name" value="MITOCHONDRIAL PEPTIDE METHIONINE SULFOXIDE REDUCTASE"/>
    <property type="match status" value="1"/>
</dbReference>
<evidence type="ECO:0000256" key="4">
    <source>
        <dbReference type="ARBA" id="ARBA00047806"/>
    </source>
</evidence>
<evidence type="ECO:0000313" key="9">
    <source>
        <dbReference type="EMBL" id="PWB06134.1"/>
    </source>
</evidence>
<comment type="catalytic activity">
    <reaction evidence="6 7">
        <text>[thioredoxin]-disulfide + L-methionine + H2O = L-methionine (S)-S-oxide + [thioredoxin]-dithiol</text>
        <dbReference type="Rhea" id="RHEA:19993"/>
        <dbReference type="Rhea" id="RHEA-COMP:10698"/>
        <dbReference type="Rhea" id="RHEA-COMP:10700"/>
        <dbReference type="ChEBI" id="CHEBI:15377"/>
        <dbReference type="ChEBI" id="CHEBI:29950"/>
        <dbReference type="ChEBI" id="CHEBI:50058"/>
        <dbReference type="ChEBI" id="CHEBI:57844"/>
        <dbReference type="ChEBI" id="CHEBI:58772"/>
        <dbReference type="EC" id="1.8.4.11"/>
    </reaction>
</comment>
<dbReference type="GO" id="GO:0005737">
    <property type="term" value="C:cytoplasm"/>
    <property type="evidence" value="ECO:0007669"/>
    <property type="project" value="TreeGrafter"/>
</dbReference>
<dbReference type="RefSeq" id="WP_107036823.1">
    <property type="nucleotide sequence ID" value="NZ_CAOXDM010000078.1"/>
</dbReference>
<evidence type="ECO:0000313" key="10">
    <source>
        <dbReference type="Proteomes" id="UP000244925"/>
    </source>
</evidence>
<keyword evidence="2" id="KW-0511">Multifunctional enzyme</keyword>
<dbReference type="InterPro" id="IPR011057">
    <property type="entry name" value="Mss4-like_sf"/>
</dbReference>
<accession>A0A2V1IVF0</accession>
<dbReference type="NCBIfam" id="TIGR00401">
    <property type="entry name" value="msrA"/>
    <property type="match status" value="1"/>
</dbReference>
<proteinExistence type="inferred from homology"/>
<evidence type="ECO:0000259" key="8">
    <source>
        <dbReference type="PROSITE" id="PS51790"/>
    </source>
</evidence>
<dbReference type="GO" id="GO:0033743">
    <property type="term" value="F:peptide-methionine (R)-S-oxide reductase activity"/>
    <property type="evidence" value="ECO:0007669"/>
    <property type="project" value="UniProtKB-EC"/>
</dbReference>
<dbReference type="InterPro" id="IPR002579">
    <property type="entry name" value="Met_Sox_Rdtase_MsrB_dom"/>
</dbReference>
<dbReference type="Gene3D" id="3.30.1060.10">
    <property type="entry name" value="Peptide methionine sulphoxide reductase MsrA"/>
    <property type="match status" value="1"/>
</dbReference>
<dbReference type="InterPro" id="IPR002569">
    <property type="entry name" value="Met_Sox_Rdtase_MsrA_dom"/>
</dbReference>
<dbReference type="InterPro" id="IPR036509">
    <property type="entry name" value="Met_Sox_Rdtase_MsrA_sf"/>
</dbReference>
<dbReference type="NCBIfam" id="TIGR00357">
    <property type="entry name" value="peptide-methionine (R)-S-oxide reductase MsrB"/>
    <property type="match status" value="1"/>
</dbReference>
<dbReference type="SUPFAM" id="SSF51316">
    <property type="entry name" value="Mss4-like"/>
    <property type="match status" value="1"/>
</dbReference>
<dbReference type="Pfam" id="PF01641">
    <property type="entry name" value="SelR"/>
    <property type="match status" value="1"/>
</dbReference>
<dbReference type="GO" id="GO:0034599">
    <property type="term" value="P:cellular response to oxidative stress"/>
    <property type="evidence" value="ECO:0007669"/>
    <property type="project" value="TreeGrafter"/>
</dbReference>
<gene>
    <name evidence="7" type="primary">msrA</name>
    <name evidence="9" type="ORF">C5O25_11175</name>
</gene>
<dbReference type="EMBL" id="PUBV01000033">
    <property type="protein sequence ID" value="PWB06134.1"/>
    <property type="molecule type" value="Genomic_DNA"/>
</dbReference>
<evidence type="ECO:0000256" key="6">
    <source>
        <dbReference type="ARBA" id="ARBA00048782"/>
    </source>
</evidence>
<dbReference type="SUPFAM" id="SSF55068">
    <property type="entry name" value="Peptide methionine sulfoxide reductase"/>
    <property type="match status" value="1"/>
</dbReference>
<dbReference type="Proteomes" id="UP000244925">
    <property type="component" value="Unassembled WGS sequence"/>
</dbReference>
<name>A0A2V1IVF0_9BACT</name>
<keyword evidence="1 7" id="KW-0560">Oxidoreductase</keyword>
<dbReference type="FunFam" id="2.170.150.20:FF:000003">
    <property type="entry name" value="Peptide methionine sulfoxide reductase MsrB"/>
    <property type="match status" value="1"/>
</dbReference>
<feature type="active site" evidence="7">
    <location>
        <position position="12"/>
    </location>
</feature>
<sequence length="325" mass="36807">MDNATIYFAGGCFWGTERFFRNVPGVIDTEVGYANSNVPQPSYQQVCTGLTHAAETVKVTYNPQRVTLPYLIQLFLMTIDPTSVNRQGGDTGTQYRTGIYTIDSQSQQIATEALRKAADNYDRPIVVENLPLENFYPAEMYHQDYLEKNPGGYCHVNPSLLRKAAEFHDPDAPQSDLKRYVRLSDEQLRQQLSPIQFDVTRRNATEPPFDNPYWRERREGIYVDITNGQPLFLSTDKFSSQCGWPSFSRPINDTLLTRVPDNTAGMQRTEVRSRIGDAHLGHVFNDGPAQSGGLRYCINSAALRFIPRSQMAEQGYADYLPLLPD</sequence>